<proteinExistence type="predicted"/>
<dbReference type="EMBL" id="CASHSV030000311">
    <property type="protein sequence ID" value="CAJ2660246.1"/>
    <property type="molecule type" value="Genomic_DNA"/>
</dbReference>
<reference evidence="1" key="1">
    <citation type="submission" date="2023-10" db="EMBL/GenBank/DDBJ databases">
        <authorList>
            <person name="Rodriguez Cubillos JULIANA M."/>
            <person name="De Vega J."/>
        </authorList>
    </citation>
    <scope>NUCLEOTIDE SEQUENCE</scope>
</reference>
<sequence length="411" mass="46697">MEENEIPQFFLCPISLQIMKDPVTTITGITYNRESIEQWLLTSKSCTCPITKQPLPRSSEFLTPNHTLQRLIQSWHLQNSSISVEKIPTSTIEKIVKNLDHESLEKLLALALENERNRICMVEAGVAKAIIQKVIINNFYKQGKTTSLEEALRILHLILPLAITNNDNINNIKCYIVDDNFDLVNSLTLILQHHNDNKNFKVINEAMVVLKLIFEVKNSTSLLNLNVDFFREIVKVLRIRNKALPIKAMKSALHVLLQTCPLGRNRLKIVEAGAIKEIINLAIEKQEKNQTELIFKLLADLCCCADGREQFVQHAAGIAMISKRTLRVSSTTDDCALQIFCLICKYCATNDVVQEMLRVGAVSKLCMVMQADCGSYLKEKARGILRLHSNVWNNSPCIQVYLLTRHQRFGE</sequence>
<organism evidence="1 2">
    <name type="scientific">Trifolium pratense</name>
    <name type="common">Red clover</name>
    <dbReference type="NCBI Taxonomy" id="57577"/>
    <lineage>
        <taxon>Eukaryota</taxon>
        <taxon>Viridiplantae</taxon>
        <taxon>Streptophyta</taxon>
        <taxon>Embryophyta</taxon>
        <taxon>Tracheophyta</taxon>
        <taxon>Spermatophyta</taxon>
        <taxon>Magnoliopsida</taxon>
        <taxon>eudicotyledons</taxon>
        <taxon>Gunneridae</taxon>
        <taxon>Pentapetalae</taxon>
        <taxon>rosids</taxon>
        <taxon>fabids</taxon>
        <taxon>Fabales</taxon>
        <taxon>Fabaceae</taxon>
        <taxon>Papilionoideae</taxon>
        <taxon>50 kb inversion clade</taxon>
        <taxon>NPAAA clade</taxon>
        <taxon>Hologalegina</taxon>
        <taxon>IRL clade</taxon>
        <taxon>Trifolieae</taxon>
        <taxon>Trifolium</taxon>
    </lineage>
</organism>
<gene>
    <name evidence="1" type="ORF">MILVUS5_LOCUS26245</name>
</gene>
<evidence type="ECO:0000313" key="2">
    <source>
        <dbReference type="Proteomes" id="UP001177021"/>
    </source>
</evidence>
<dbReference type="Proteomes" id="UP001177021">
    <property type="component" value="Unassembled WGS sequence"/>
</dbReference>
<name>A0ACB0KUG4_TRIPR</name>
<comment type="caution">
    <text evidence="1">The sequence shown here is derived from an EMBL/GenBank/DDBJ whole genome shotgun (WGS) entry which is preliminary data.</text>
</comment>
<protein>
    <submittedName>
        <fullName evidence="1">Uncharacterized protein</fullName>
    </submittedName>
</protein>
<evidence type="ECO:0000313" key="1">
    <source>
        <dbReference type="EMBL" id="CAJ2660246.1"/>
    </source>
</evidence>
<accession>A0ACB0KUG4</accession>
<keyword evidence="2" id="KW-1185">Reference proteome</keyword>